<feature type="compositionally biased region" description="Basic and acidic residues" evidence="1">
    <location>
        <begin position="645"/>
        <end position="655"/>
    </location>
</feature>
<dbReference type="RefSeq" id="XP_033459896.1">
    <property type="nucleotide sequence ID" value="XM_033604840.1"/>
</dbReference>
<feature type="domain" description="Myb-like" evidence="2">
    <location>
        <begin position="523"/>
        <end position="571"/>
    </location>
</feature>
<dbReference type="Proteomes" id="UP000504637">
    <property type="component" value="Unplaced"/>
</dbReference>
<keyword evidence="3" id="KW-1185">Reference proteome</keyword>
<feature type="compositionally biased region" description="Low complexity" evidence="1">
    <location>
        <begin position="1"/>
        <end position="10"/>
    </location>
</feature>
<evidence type="ECO:0000313" key="3">
    <source>
        <dbReference type="Proteomes" id="UP000504637"/>
    </source>
</evidence>
<dbReference type="CDD" id="cd00167">
    <property type="entry name" value="SANT"/>
    <property type="match status" value="1"/>
</dbReference>
<dbReference type="SUPFAM" id="SSF46689">
    <property type="entry name" value="Homeodomain-like"/>
    <property type="match status" value="1"/>
</dbReference>
<sequence>MPGLISSSSSAGPRAAPKATSRRRPGQNAAATVVKPNPIVPVAVSGTAPPSPPPTQPQAPSDPRPSEEGLQSSGRVDPAPGVHQSSNDRQDVAADVSQEQAPLTVFDASSGNDSHTVVDGNKRASPLSFHVSSSQGRLEAQQLHAADEQVISPGPSQIERSADQPVGDESQSVHGADASNSPNVAGADVLGKRQRADGLAVPGAQIAKRTRRSPVAPEIPPQSSLPLEDYSQSSIPEVDRSSQENGQVHEVDPGMPAKKRRQARNNGGRNEGGRAIDDETTPTGNKASKPKKPRQRKKPPAASKAYGPVSEQIVQTTEGGHDATGDTATPGTKEKASGAEKRRQKKSAQPVASPNLETNSPDPELHEIDPRELSMWELSHDTTRGKTSELGRRMAAIDWKEVALKRRLEESGIAVTPDQTGSGVLLTSTAGQNAEAIAEAAEAVITETNGESGDIELQMDADGNIIANDDALVRVMNAEAEAAANSGAPVMEENPLTTRLNRTTWVNANKRDPADRVPMWKGKSDPWSEDETDRFYEALGMFGTDFFIISKMFPPKTRRMIKMKFVREERLDPDRINRTLLGMDKKPMDLEHYARETGRDVAAFSKYATVEEADAAMREELKGTAARMTATIEQEAANAEDQEEQERLRQQERSRGGRRGKKGRQMEGGGIGGGGPDDG</sequence>
<dbReference type="PANTHER" id="PTHR22929">
    <property type="entry name" value="RNA POLYMERASE III TRANSCRIPTION INITIATION FACTOR B"/>
    <property type="match status" value="1"/>
</dbReference>
<dbReference type="PANTHER" id="PTHR22929:SF0">
    <property type="entry name" value="TRANSCRIPTION FACTOR TFIIIB COMPONENT B'' HOMOLOG"/>
    <property type="match status" value="1"/>
</dbReference>
<feature type="region of interest" description="Disordered" evidence="1">
    <location>
        <begin position="635"/>
        <end position="679"/>
    </location>
</feature>
<dbReference type="Pfam" id="PF15963">
    <property type="entry name" value="Myb_DNA-bind_7"/>
    <property type="match status" value="1"/>
</dbReference>
<dbReference type="InterPro" id="IPR001005">
    <property type="entry name" value="SANT/Myb"/>
</dbReference>
<feature type="compositionally biased region" description="Polar residues" evidence="1">
    <location>
        <begin position="350"/>
        <end position="361"/>
    </location>
</feature>
<feature type="compositionally biased region" description="Polar residues" evidence="1">
    <location>
        <begin position="221"/>
        <end position="235"/>
    </location>
</feature>
<reference evidence="4" key="1">
    <citation type="submission" date="2020-01" db="EMBL/GenBank/DDBJ databases">
        <authorList>
            <consortium name="DOE Joint Genome Institute"/>
            <person name="Haridas S."/>
            <person name="Albert R."/>
            <person name="Binder M."/>
            <person name="Bloem J."/>
            <person name="Labutti K."/>
            <person name="Salamov A."/>
            <person name="Andreopoulos B."/>
            <person name="Baker S.E."/>
            <person name="Barry K."/>
            <person name="Bills G."/>
            <person name="Bluhm B.H."/>
            <person name="Cannon C."/>
            <person name="Castanera R."/>
            <person name="Culley D.E."/>
            <person name="Daum C."/>
            <person name="Ezra D."/>
            <person name="Gonzalez J.B."/>
            <person name="Henrissat B."/>
            <person name="Kuo A."/>
            <person name="Liang C."/>
            <person name="Lipzen A."/>
            <person name="Lutzoni F."/>
            <person name="Magnuson J."/>
            <person name="Mondo S."/>
            <person name="Nolan M."/>
            <person name="Ohm R."/>
            <person name="Pangilinan J."/>
            <person name="Park H.-J."/>
            <person name="Ramirez L."/>
            <person name="Alfaro M."/>
            <person name="Sun H."/>
            <person name="Tritt A."/>
            <person name="Yoshinaga Y."/>
            <person name="Zwiers L.-H."/>
            <person name="Turgeon B.G."/>
            <person name="Goodwin S.B."/>
            <person name="Spatafora J.W."/>
            <person name="Crous P.W."/>
            <person name="Grigoriev I.V."/>
        </authorList>
    </citation>
    <scope>NUCLEOTIDE SEQUENCE</scope>
    <source>
        <strain evidence="4">CBS 342.82</strain>
    </source>
</reference>
<dbReference type="GeneID" id="54362640"/>
<dbReference type="GO" id="GO:0000126">
    <property type="term" value="C:transcription factor TFIIIB complex"/>
    <property type="evidence" value="ECO:0007669"/>
    <property type="project" value="TreeGrafter"/>
</dbReference>
<feature type="compositionally biased region" description="Gly residues" evidence="1">
    <location>
        <begin position="666"/>
        <end position="679"/>
    </location>
</feature>
<evidence type="ECO:0000313" key="4">
    <source>
        <dbReference type="RefSeq" id="XP_033459896.1"/>
    </source>
</evidence>
<dbReference type="GO" id="GO:0001156">
    <property type="term" value="F:TFIIIC-class transcription factor complex binding"/>
    <property type="evidence" value="ECO:0007669"/>
    <property type="project" value="TreeGrafter"/>
</dbReference>
<feature type="compositionally biased region" description="Polar residues" evidence="1">
    <location>
        <begin position="169"/>
        <end position="183"/>
    </location>
</feature>
<reference evidence="4" key="3">
    <citation type="submission" date="2025-08" db="UniProtKB">
        <authorList>
            <consortium name="RefSeq"/>
        </authorList>
    </citation>
    <scope>IDENTIFICATION</scope>
    <source>
        <strain evidence="4">CBS 342.82</strain>
    </source>
</reference>
<feature type="compositionally biased region" description="Polar residues" evidence="1">
    <location>
        <begin position="97"/>
        <end position="115"/>
    </location>
</feature>
<reference evidence="4" key="2">
    <citation type="submission" date="2020-04" db="EMBL/GenBank/DDBJ databases">
        <authorList>
            <consortium name="NCBI Genome Project"/>
        </authorList>
    </citation>
    <scope>NUCLEOTIDE SEQUENCE</scope>
    <source>
        <strain evidence="4">CBS 342.82</strain>
    </source>
</reference>
<feature type="compositionally biased region" description="Pro residues" evidence="1">
    <location>
        <begin position="49"/>
        <end position="63"/>
    </location>
</feature>
<feature type="compositionally biased region" description="Basic and acidic residues" evidence="1">
    <location>
        <begin position="237"/>
        <end position="252"/>
    </location>
</feature>
<feature type="compositionally biased region" description="Basic and acidic residues" evidence="1">
    <location>
        <begin position="332"/>
        <end position="341"/>
    </location>
</feature>
<protein>
    <recommendedName>
        <fullName evidence="2">Myb-like domain-containing protein</fullName>
    </recommendedName>
</protein>
<dbReference type="GO" id="GO:0070898">
    <property type="term" value="P:RNA polymerase III preinitiation complex assembly"/>
    <property type="evidence" value="ECO:0007669"/>
    <property type="project" value="TreeGrafter"/>
</dbReference>
<gene>
    <name evidence="4" type="ORF">K489DRAFT_380239</name>
</gene>
<feature type="compositionally biased region" description="Basic residues" evidence="1">
    <location>
        <begin position="288"/>
        <end position="299"/>
    </location>
</feature>
<dbReference type="Gene3D" id="1.10.10.60">
    <property type="entry name" value="Homeodomain-like"/>
    <property type="match status" value="1"/>
</dbReference>
<feature type="compositionally biased region" description="Basic and acidic residues" evidence="1">
    <location>
        <begin position="363"/>
        <end position="373"/>
    </location>
</feature>
<dbReference type="InterPro" id="IPR039467">
    <property type="entry name" value="TFIIIB_B''_Myb"/>
</dbReference>
<evidence type="ECO:0000256" key="1">
    <source>
        <dbReference type="SAM" id="MobiDB-lite"/>
    </source>
</evidence>
<accession>A0A6J3M4B0</accession>
<proteinExistence type="predicted"/>
<name>A0A6J3M4B0_9PEZI</name>
<feature type="region of interest" description="Disordered" evidence="1">
    <location>
        <begin position="1"/>
        <end position="373"/>
    </location>
</feature>
<dbReference type="AlphaFoldDB" id="A0A6J3M4B0"/>
<dbReference type="InterPro" id="IPR009057">
    <property type="entry name" value="Homeodomain-like_sf"/>
</dbReference>
<organism evidence="4">
    <name type="scientific">Dissoconium aciculare CBS 342.82</name>
    <dbReference type="NCBI Taxonomy" id="1314786"/>
    <lineage>
        <taxon>Eukaryota</taxon>
        <taxon>Fungi</taxon>
        <taxon>Dikarya</taxon>
        <taxon>Ascomycota</taxon>
        <taxon>Pezizomycotina</taxon>
        <taxon>Dothideomycetes</taxon>
        <taxon>Dothideomycetidae</taxon>
        <taxon>Mycosphaerellales</taxon>
        <taxon>Dissoconiaceae</taxon>
        <taxon>Dissoconium</taxon>
    </lineage>
</organism>
<evidence type="ECO:0000259" key="2">
    <source>
        <dbReference type="SMART" id="SM00717"/>
    </source>
</evidence>
<dbReference type="SMART" id="SM00717">
    <property type="entry name" value="SANT"/>
    <property type="match status" value="1"/>
</dbReference>
<dbReference type="OrthoDB" id="272624at2759"/>